<evidence type="ECO:0000313" key="1">
    <source>
        <dbReference type="EMBL" id="SAL86652.1"/>
    </source>
</evidence>
<reference evidence="1" key="1">
    <citation type="submission" date="2016-01" db="EMBL/GenBank/DDBJ databases">
        <authorList>
            <person name="Peeters C."/>
        </authorList>
    </citation>
    <scope>NUCLEOTIDE SEQUENCE [LARGE SCALE GENOMIC DNA]</scope>
    <source>
        <strain evidence="1">LMG 22937</strain>
    </source>
</reference>
<sequence>MTITMVALVPLYLDVIRIKAGFDRCLLDLMRGRKSPNFAYLFLTDKQPSAP</sequence>
<comment type="caution">
    <text evidence="1">The sequence shown here is derived from an EMBL/GenBank/DDBJ whole genome shotgun (WGS) entry which is preliminary data.</text>
</comment>
<accession>A0A158KZV4</accession>
<organism evidence="1 2">
    <name type="scientific">Caballeronia terrestris</name>
    <dbReference type="NCBI Taxonomy" id="1226301"/>
    <lineage>
        <taxon>Bacteria</taxon>
        <taxon>Pseudomonadati</taxon>
        <taxon>Pseudomonadota</taxon>
        <taxon>Betaproteobacteria</taxon>
        <taxon>Burkholderiales</taxon>
        <taxon>Burkholderiaceae</taxon>
        <taxon>Caballeronia</taxon>
    </lineage>
</organism>
<proteinExistence type="predicted"/>
<protein>
    <submittedName>
        <fullName evidence="1">Uncharacterized protein</fullName>
    </submittedName>
</protein>
<evidence type="ECO:0000313" key="2">
    <source>
        <dbReference type="Proteomes" id="UP000054925"/>
    </source>
</evidence>
<dbReference type="AlphaFoldDB" id="A0A158KZV4"/>
<gene>
    <name evidence="1" type="ORF">AWB67_07248</name>
</gene>
<dbReference type="EMBL" id="FCOL02000260">
    <property type="protein sequence ID" value="SAL86652.1"/>
    <property type="molecule type" value="Genomic_DNA"/>
</dbReference>
<name>A0A158KZV4_9BURK</name>
<dbReference type="Proteomes" id="UP000054925">
    <property type="component" value="Unassembled WGS sequence"/>
</dbReference>
<keyword evidence="2" id="KW-1185">Reference proteome</keyword>